<feature type="domain" description="Endonuclease/exonuclease/phosphatase" evidence="1">
    <location>
        <begin position="374"/>
        <end position="549"/>
    </location>
</feature>
<reference evidence="3" key="1">
    <citation type="submission" date="2018-02" db="EMBL/GenBank/DDBJ databases">
        <authorList>
            <person name="Cohen D.B."/>
            <person name="Kent A.D."/>
        </authorList>
    </citation>
    <scope>NUCLEOTIDE SEQUENCE</scope>
</reference>
<feature type="domain" description="DUF4283" evidence="2">
    <location>
        <begin position="30"/>
        <end position="110"/>
    </location>
</feature>
<sequence length="789" mass="88831">MDKLVAKTKKLGWSKAPISLEVDPKVETQAKLMLMGNVLTSRYFSKVVVKEIIAKAWNMVNEVDVAPVDKNVFLFSFKHEVDVQRVWNRRPWCFKGEHLILKQYKSEWSLNEIGCILGSVLEEDLIGNEEGAGNLFLPYGSLSSMKNWESFAMVVVVSVMTSRIAQMMKFNSFGGINLRMVFTVIGSEQITTSFNRVLTLKQTQDEAFQTTAEAWHLLCQREAMDQSESCVPEKEEGDVSKVDLMEDGARGTAEVPAISLLSLQIDHLSETTKLGSNSSTCILETLVNTELNCVVSPVSIPLASPSNIVESGPTSPTGVEIQRIASPVINVDPSGPIMDVMSKRKASDPKLEAYPSKSPRGGPYHAPNSSMRILSLNCWGARRASTARALKALVRYEGPDVLFVLESKVKFPKLEKLKVRMGFSLFFGVDCVGKVGGLALFWKLGVNLEVVYSDNHVIAALVYSDTPNFFGIWLIIGDLNSIVKKSEKRGGSSSGLSSSNSFLTFVLNIGPIDLGFNGPRFTWSNRREGWANVREKLDRGLCNDDWQRLFLRAGIKHLSAPNSDHNPIILNTHLELQKGVRPFRFEVMWARDESSSEVVDKAWAMQVEGSHNFRLAQKFRKMQKDLIVWNKYIFGVTKSRIRELEDRLKVVQDLDPSSANLAMEVSLSSELNEWLEREEMKWKRKSRELWLKEGDRNSKFFHLSTLVHCRRNQIADIKLEDGSSIHSRDQISDYFSKHFEEVFKSSHPIIPLDLEGLVSPCISDRENFDLSRIPDASEIKNVVWDIVGP</sequence>
<protein>
    <submittedName>
        <fullName evidence="3">Uncharacterized protein</fullName>
    </submittedName>
</protein>
<accession>A0A2N9G714</accession>
<dbReference type="PANTHER" id="PTHR33710">
    <property type="entry name" value="BNAC02G09200D PROTEIN"/>
    <property type="match status" value="1"/>
</dbReference>
<dbReference type="EMBL" id="OIVN01001532">
    <property type="protein sequence ID" value="SPC95001.1"/>
    <property type="molecule type" value="Genomic_DNA"/>
</dbReference>
<name>A0A2N9G714_FAGSY</name>
<evidence type="ECO:0000313" key="3">
    <source>
        <dbReference type="EMBL" id="SPC95001.1"/>
    </source>
</evidence>
<proteinExistence type="predicted"/>
<dbReference type="SUPFAM" id="SSF56219">
    <property type="entry name" value="DNase I-like"/>
    <property type="match status" value="1"/>
</dbReference>
<dbReference type="InterPro" id="IPR036691">
    <property type="entry name" value="Endo/exonu/phosph_ase_sf"/>
</dbReference>
<gene>
    <name evidence="3" type="ORF">FSB_LOCUS22883</name>
</gene>
<organism evidence="3">
    <name type="scientific">Fagus sylvatica</name>
    <name type="common">Beechnut</name>
    <dbReference type="NCBI Taxonomy" id="28930"/>
    <lineage>
        <taxon>Eukaryota</taxon>
        <taxon>Viridiplantae</taxon>
        <taxon>Streptophyta</taxon>
        <taxon>Embryophyta</taxon>
        <taxon>Tracheophyta</taxon>
        <taxon>Spermatophyta</taxon>
        <taxon>Magnoliopsida</taxon>
        <taxon>eudicotyledons</taxon>
        <taxon>Gunneridae</taxon>
        <taxon>Pentapetalae</taxon>
        <taxon>rosids</taxon>
        <taxon>fabids</taxon>
        <taxon>Fagales</taxon>
        <taxon>Fagaceae</taxon>
        <taxon>Fagus</taxon>
    </lineage>
</organism>
<dbReference type="InterPro" id="IPR005135">
    <property type="entry name" value="Endo/exonuclease/phosphatase"/>
</dbReference>
<dbReference type="Pfam" id="PF03372">
    <property type="entry name" value="Exo_endo_phos"/>
    <property type="match status" value="1"/>
</dbReference>
<evidence type="ECO:0000259" key="2">
    <source>
        <dbReference type="Pfam" id="PF14111"/>
    </source>
</evidence>
<dbReference type="InterPro" id="IPR025558">
    <property type="entry name" value="DUF4283"/>
</dbReference>
<dbReference type="PANTHER" id="PTHR33710:SF77">
    <property type="entry name" value="DNASE I-LIKE SUPERFAMILY PROTEIN"/>
    <property type="match status" value="1"/>
</dbReference>
<dbReference type="Gene3D" id="3.60.10.10">
    <property type="entry name" value="Endonuclease/exonuclease/phosphatase"/>
    <property type="match status" value="2"/>
</dbReference>
<dbReference type="Pfam" id="PF14111">
    <property type="entry name" value="DUF4283"/>
    <property type="match status" value="1"/>
</dbReference>
<evidence type="ECO:0000259" key="1">
    <source>
        <dbReference type="Pfam" id="PF03372"/>
    </source>
</evidence>
<dbReference type="GO" id="GO:0003824">
    <property type="term" value="F:catalytic activity"/>
    <property type="evidence" value="ECO:0007669"/>
    <property type="project" value="InterPro"/>
</dbReference>
<dbReference type="AlphaFoldDB" id="A0A2N9G714"/>